<feature type="domain" description="OmpA-like" evidence="6">
    <location>
        <begin position="209"/>
        <end position="322"/>
    </location>
</feature>
<dbReference type="PANTHER" id="PTHR30329:SF21">
    <property type="entry name" value="LIPOPROTEIN YIAD-RELATED"/>
    <property type="match status" value="1"/>
</dbReference>
<dbReference type="InterPro" id="IPR036737">
    <property type="entry name" value="OmpA-like_sf"/>
</dbReference>
<evidence type="ECO:0000256" key="3">
    <source>
        <dbReference type="ARBA" id="ARBA00023237"/>
    </source>
</evidence>
<dbReference type="AlphaFoldDB" id="A0A6L6QFK3"/>
<keyword evidence="8" id="KW-1185">Reference proteome</keyword>
<dbReference type="SUPFAM" id="SSF103088">
    <property type="entry name" value="OmpA-like"/>
    <property type="match status" value="1"/>
</dbReference>
<protein>
    <submittedName>
        <fullName evidence="7">OmpA family protein</fullName>
    </submittedName>
</protein>
<dbReference type="PROSITE" id="PS51123">
    <property type="entry name" value="OMPA_2"/>
    <property type="match status" value="1"/>
</dbReference>
<dbReference type="Proteomes" id="UP000472320">
    <property type="component" value="Unassembled WGS sequence"/>
</dbReference>
<evidence type="ECO:0000313" key="7">
    <source>
        <dbReference type="EMBL" id="MTW10637.1"/>
    </source>
</evidence>
<dbReference type="CDD" id="cd07185">
    <property type="entry name" value="OmpA_C-like"/>
    <property type="match status" value="1"/>
</dbReference>
<keyword evidence="5" id="KW-0732">Signal</keyword>
<sequence length="322" mass="35519">MRAYLLAVLAAISIQANAQPNFSKDIAGGSDHPLLHRYEGSMLYMFGGENLGPAQIVDTEAGKPVLRKVEGKTANRFYWGPKGRSALEVYRNYQQALTAAGFKTLYACETDQCEKANTQRLVQEWPREANWKEFNPLVSNMFNSANQPRFHLISAVKPGPGGNTYVQVGLTDFPEFQRVRQFVQIVEPAVMEGGKVTVDTRAIQEGLQRDGKVALYGVTFDTNKAVIREQSSEQLEQMAKALQAQPKMKVFIVGHTDDQGEFEANLALSQKRAQAVADALASKYGIPANRMLPKGVANMAPVASNASDEGRAKNRRVELVVR</sequence>
<accession>A0A6L6QFK3</accession>
<evidence type="ECO:0000313" key="8">
    <source>
        <dbReference type="Proteomes" id="UP000472320"/>
    </source>
</evidence>
<proteinExistence type="predicted"/>
<feature type="signal peptide" evidence="5">
    <location>
        <begin position="1"/>
        <end position="18"/>
    </location>
</feature>
<dbReference type="InterPro" id="IPR050330">
    <property type="entry name" value="Bact_OuterMem_StrucFunc"/>
</dbReference>
<evidence type="ECO:0000256" key="4">
    <source>
        <dbReference type="PROSITE-ProRule" id="PRU00473"/>
    </source>
</evidence>
<keyword evidence="3" id="KW-0998">Cell outer membrane</keyword>
<evidence type="ECO:0000256" key="1">
    <source>
        <dbReference type="ARBA" id="ARBA00004442"/>
    </source>
</evidence>
<dbReference type="RefSeq" id="WP_155453579.1">
    <property type="nucleotide sequence ID" value="NZ_WNKX01000005.1"/>
</dbReference>
<keyword evidence="2 4" id="KW-0472">Membrane</keyword>
<organism evidence="7 8">
    <name type="scientific">Massilia eburnea</name>
    <dbReference type="NCBI Taxonomy" id="1776165"/>
    <lineage>
        <taxon>Bacteria</taxon>
        <taxon>Pseudomonadati</taxon>
        <taxon>Pseudomonadota</taxon>
        <taxon>Betaproteobacteria</taxon>
        <taxon>Burkholderiales</taxon>
        <taxon>Oxalobacteraceae</taxon>
        <taxon>Telluria group</taxon>
        <taxon>Massilia</taxon>
    </lineage>
</organism>
<dbReference type="InterPro" id="IPR006664">
    <property type="entry name" value="OMP_bac"/>
</dbReference>
<dbReference type="OrthoDB" id="345640at2"/>
<name>A0A6L6QFK3_9BURK</name>
<gene>
    <name evidence="7" type="ORF">GM658_08465</name>
</gene>
<dbReference type="InterPro" id="IPR006665">
    <property type="entry name" value="OmpA-like"/>
</dbReference>
<dbReference type="Gene3D" id="3.30.1330.60">
    <property type="entry name" value="OmpA-like domain"/>
    <property type="match status" value="1"/>
</dbReference>
<dbReference type="Pfam" id="PF00691">
    <property type="entry name" value="OmpA"/>
    <property type="match status" value="1"/>
</dbReference>
<comment type="caution">
    <text evidence="7">The sequence shown here is derived from an EMBL/GenBank/DDBJ whole genome shotgun (WGS) entry which is preliminary data.</text>
</comment>
<dbReference type="EMBL" id="WNKX01000005">
    <property type="protein sequence ID" value="MTW10637.1"/>
    <property type="molecule type" value="Genomic_DNA"/>
</dbReference>
<evidence type="ECO:0000256" key="2">
    <source>
        <dbReference type="ARBA" id="ARBA00023136"/>
    </source>
</evidence>
<feature type="chain" id="PRO_5026837980" evidence="5">
    <location>
        <begin position="19"/>
        <end position="322"/>
    </location>
</feature>
<evidence type="ECO:0000259" key="6">
    <source>
        <dbReference type="PROSITE" id="PS51123"/>
    </source>
</evidence>
<reference evidence="7 8" key="1">
    <citation type="submission" date="2019-11" db="EMBL/GenBank/DDBJ databases">
        <title>Type strains purchased from KCTC, JCM and DSMZ.</title>
        <authorList>
            <person name="Lu H."/>
        </authorList>
    </citation>
    <scope>NUCLEOTIDE SEQUENCE [LARGE SCALE GENOMIC DNA]</scope>
    <source>
        <strain evidence="7 8">JCM 31587</strain>
    </source>
</reference>
<comment type="subcellular location">
    <subcellularLocation>
        <location evidence="1">Cell outer membrane</location>
    </subcellularLocation>
</comment>
<dbReference type="PANTHER" id="PTHR30329">
    <property type="entry name" value="STATOR ELEMENT OF FLAGELLAR MOTOR COMPLEX"/>
    <property type="match status" value="1"/>
</dbReference>
<dbReference type="PRINTS" id="PR01021">
    <property type="entry name" value="OMPADOMAIN"/>
</dbReference>
<evidence type="ECO:0000256" key="5">
    <source>
        <dbReference type="SAM" id="SignalP"/>
    </source>
</evidence>
<dbReference type="GO" id="GO:0009279">
    <property type="term" value="C:cell outer membrane"/>
    <property type="evidence" value="ECO:0007669"/>
    <property type="project" value="UniProtKB-SubCell"/>
</dbReference>